<dbReference type="Pfam" id="PF00462">
    <property type="entry name" value="Glutaredoxin"/>
    <property type="match status" value="1"/>
</dbReference>
<comment type="caution">
    <text evidence="8">The sequence shown here is derived from an EMBL/GenBank/DDBJ whole genome shotgun (WGS) entry which is preliminary data.</text>
</comment>
<dbReference type="PROSITE" id="PS51354">
    <property type="entry name" value="GLUTAREDOXIN_2"/>
    <property type="match status" value="1"/>
</dbReference>
<organism evidence="8 10">
    <name type="scientific">Nitzschia inconspicua</name>
    <dbReference type="NCBI Taxonomy" id="303405"/>
    <lineage>
        <taxon>Eukaryota</taxon>
        <taxon>Sar</taxon>
        <taxon>Stramenopiles</taxon>
        <taxon>Ochrophyta</taxon>
        <taxon>Bacillariophyta</taxon>
        <taxon>Bacillariophyceae</taxon>
        <taxon>Bacillariophycidae</taxon>
        <taxon>Bacillariales</taxon>
        <taxon>Bacillariaceae</taxon>
        <taxon>Nitzschia</taxon>
    </lineage>
</organism>
<keyword evidence="2" id="KW-0479">Metal-binding</keyword>
<dbReference type="EMBL" id="JAGRRH010000025">
    <property type="protein sequence ID" value="KAG7341898.1"/>
    <property type="molecule type" value="Genomic_DNA"/>
</dbReference>
<feature type="domain" description="Glutaredoxin" evidence="7">
    <location>
        <begin position="78"/>
        <end position="142"/>
    </location>
</feature>
<keyword evidence="5" id="KW-0676">Redox-active center</keyword>
<reference evidence="8" key="2">
    <citation type="submission" date="2021-04" db="EMBL/GenBank/DDBJ databases">
        <authorList>
            <person name="Podell S."/>
        </authorList>
    </citation>
    <scope>NUCLEOTIDE SEQUENCE</scope>
    <source>
        <strain evidence="8">Hildebrandi</strain>
    </source>
</reference>
<dbReference type="GO" id="GO:0005759">
    <property type="term" value="C:mitochondrial matrix"/>
    <property type="evidence" value="ECO:0007669"/>
    <property type="project" value="TreeGrafter"/>
</dbReference>
<sequence length="169" mass="18461">MLLSNRSVVLSLTVILAAALARSALAFTAAPSAATLRSVISSTATTRSSLFLSSEDFTQETPEATKERIEALIENHPVLLFMKGSKLFPQCGFSNTASQILNSFNIDYHTVDVLSDEAIRQGIKDYSQWPTIPQLYVCGEFIGGSDIMIEMYQTGELGEMIEKAKADMI</sequence>
<evidence type="ECO:0000256" key="4">
    <source>
        <dbReference type="ARBA" id="ARBA00023014"/>
    </source>
</evidence>
<feature type="signal peptide" evidence="6">
    <location>
        <begin position="1"/>
        <end position="26"/>
    </location>
</feature>
<dbReference type="AlphaFoldDB" id="A0A9K3KF25"/>
<dbReference type="FunFam" id="3.40.30.10:FF:000005">
    <property type="entry name" value="Glutaredoxin 5"/>
    <property type="match status" value="1"/>
</dbReference>
<evidence type="ECO:0000313" key="8">
    <source>
        <dbReference type="EMBL" id="KAG7341898.1"/>
    </source>
</evidence>
<keyword evidence="4" id="KW-0411">Iron-sulfur</keyword>
<dbReference type="EMBL" id="JAGRRH010000010">
    <property type="protein sequence ID" value="KAG7363068.1"/>
    <property type="molecule type" value="Genomic_DNA"/>
</dbReference>
<protein>
    <submittedName>
        <fullName evidence="8">Glutaredoxin</fullName>
    </submittedName>
</protein>
<keyword evidence="10" id="KW-1185">Reference proteome</keyword>
<name>A0A9K3KF25_9STRA</name>
<dbReference type="PANTHER" id="PTHR10293">
    <property type="entry name" value="GLUTAREDOXIN FAMILY MEMBER"/>
    <property type="match status" value="1"/>
</dbReference>
<accession>A0A9K3KF25</accession>
<evidence type="ECO:0000259" key="7">
    <source>
        <dbReference type="Pfam" id="PF00462"/>
    </source>
</evidence>
<evidence type="ECO:0000256" key="5">
    <source>
        <dbReference type="ARBA" id="ARBA00023284"/>
    </source>
</evidence>
<evidence type="ECO:0000256" key="6">
    <source>
        <dbReference type="SAM" id="SignalP"/>
    </source>
</evidence>
<keyword evidence="3" id="KW-0408">Iron</keyword>
<dbReference type="NCBIfam" id="TIGR00365">
    <property type="entry name" value="Grx4 family monothiol glutaredoxin"/>
    <property type="match status" value="1"/>
</dbReference>
<dbReference type="Proteomes" id="UP000693970">
    <property type="component" value="Unassembled WGS sequence"/>
</dbReference>
<evidence type="ECO:0000313" key="10">
    <source>
        <dbReference type="Proteomes" id="UP000693970"/>
    </source>
</evidence>
<keyword evidence="6" id="KW-0732">Signal</keyword>
<evidence type="ECO:0000256" key="1">
    <source>
        <dbReference type="ARBA" id="ARBA00022714"/>
    </source>
</evidence>
<dbReference type="GO" id="GO:0051537">
    <property type="term" value="F:2 iron, 2 sulfur cluster binding"/>
    <property type="evidence" value="ECO:0007669"/>
    <property type="project" value="UniProtKB-KW"/>
</dbReference>
<evidence type="ECO:0000256" key="3">
    <source>
        <dbReference type="ARBA" id="ARBA00023004"/>
    </source>
</evidence>
<dbReference type="InterPro" id="IPR002109">
    <property type="entry name" value="Glutaredoxin"/>
</dbReference>
<dbReference type="OrthoDB" id="415696at2759"/>
<dbReference type="CDD" id="cd03028">
    <property type="entry name" value="GRX_PICOT_like"/>
    <property type="match status" value="1"/>
</dbReference>
<gene>
    <name evidence="8" type="ORF">IV203_006990</name>
    <name evidence="9" type="ORF">IV203_026428</name>
</gene>
<dbReference type="InterPro" id="IPR033658">
    <property type="entry name" value="GRX_PICOT-like"/>
</dbReference>
<evidence type="ECO:0000256" key="2">
    <source>
        <dbReference type="ARBA" id="ARBA00022723"/>
    </source>
</evidence>
<feature type="chain" id="PRO_5039844382" evidence="6">
    <location>
        <begin position="27"/>
        <end position="169"/>
    </location>
</feature>
<evidence type="ECO:0000313" key="9">
    <source>
        <dbReference type="EMBL" id="KAG7363068.1"/>
    </source>
</evidence>
<dbReference type="PANTHER" id="PTHR10293:SF16">
    <property type="entry name" value="GLUTAREDOXIN-RELATED PROTEIN 5, MITOCHONDRIAL"/>
    <property type="match status" value="1"/>
</dbReference>
<dbReference type="GO" id="GO:0046872">
    <property type="term" value="F:metal ion binding"/>
    <property type="evidence" value="ECO:0007669"/>
    <property type="project" value="UniProtKB-KW"/>
</dbReference>
<dbReference type="InterPro" id="IPR004480">
    <property type="entry name" value="Monothiol_GRX-rel"/>
</dbReference>
<reference evidence="8" key="1">
    <citation type="journal article" date="2021" name="Sci. Rep.">
        <title>Diploid genomic architecture of Nitzschia inconspicua, an elite biomass production diatom.</title>
        <authorList>
            <person name="Oliver A."/>
            <person name="Podell S."/>
            <person name="Pinowska A."/>
            <person name="Traller J.C."/>
            <person name="Smith S.R."/>
            <person name="McClure R."/>
            <person name="Beliaev A."/>
            <person name="Bohutskyi P."/>
            <person name="Hill E.A."/>
            <person name="Rabines A."/>
            <person name="Zheng H."/>
            <person name="Allen L.Z."/>
            <person name="Kuo A."/>
            <person name="Grigoriev I.V."/>
            <person name="Allen A.E."/>
            <person name="Hazlebeck D."/>
            <person name="Allen E.E."/>
        </authorList>
    </citation>
    <scope>NUCLEOTIDE SEQUENCE</scope>
    <source>
        <strain evidence="8">Hildebrandi</strain>
    </source>
</reference>
<proteinExistence type="predicted"/>
<keyword evidence="1" id="KW-0001">2Fe-2S</keyword>